<proteinExistence type="predicted"/>
<accession>A0ABP5NDZ6</accession>
<evidence type="ECO:0000313" key="1">
    <source>
        <dbReference type="EMBL" id="GAA2197799.1"/>
    </source>
</evidence>
<evidence type="ECO:0000313" key="2">
    <source>
        <dbReference type="Proteomes" id="UP001500432"/>
    </source>
</evidence>
<dbReference type="Proteomes" id="UP001500432">
    <property type="component" value="Unassembled WGS sequence"/>
</dbReference>
<organism evidence="1 2">
    <name type="scientific">Sinomonas flava</name>
    <dbReference type="NCBI Taxonomy" id="496857"/>
    <lineage>
        <taxon>Bacteria</taxon>
        <taxon>Bacillati</taxon>
        <taxon>Actinomycetota</taxon>
        <taxon>Actinomycetes</taxon>
        <taxon>Micrococcales</taxon>
        <taxon>Micrococcaceae</taxon>
        <taxon>Sinomonas</taxon>
    </lineage>
</organism>
<sequence length="172" mass="17633">MQTAAPAEGASAGSLNIEVKTADGSFVAALKTGLPVASPAPCDSANARSYTVLNSVPVDLPFTDGPGVITPRFVFRVIQGYKFFGSFGLTGVATAAQDGKACQLMNIVPGPPGVGGYSFADVTEVTAPAPSARVAPLASFDSLAQASDYVHTSAKFADAQRMIMSLKFTPKN</sequence>
<keyword evidence="2" id="KW-1185">Reference proteome</keyword>
<gene>
    <name evidence="1" type="ORF">GCM10009849_08070</name>
</gene>
<protein>
    <submittedName>
        <fullName evidence="1">Uncharacterized protein</fullName>
    </submittedName>
</protein>
<dbReference type="EMBL" id="BAAAQW010000003">
    <property type="protein sequence ID" value="GAA2197799.1"/>
    <property type="molecule type" value="Genomic_DNA"/>
</dbReference>
<reference evidence="2" key="1">
    <citation type="journal article" date="2019" name="Int. J. Syst. Evol. Microbiol.">
        <title>The Global Catalogue of Microorganisms (GCM) 10K type strain sequencing project: providing services to taxonomists for standard genome sequencing and annotation.</title>
        <authorList>
            <consortium name="The Broad Institute Genomics Platform"/>
            <consortium name="The Broad Institute Genome Sequencing Center for Infectious Disease"/>
            <person name="Wu L."/>
            <person name="Ma J."/>
        </authorList>
    </citation>
    <scope>NUCLEOTIDE SEQUENCE [LARGE SCALE GENOMIC DNA]</scope>
    <source>
        <strain evidence="2">JCM 16034</strain>
    </source>
</reference>
<comment type="caution">
    <text evidence="1">The sequence shown here is derived from an EMBL/GenBank/DDBJ whole genome shotgun (WGS) entry which is preliminary data.</text>
</comment>
<name>A0ABP5NDZ6_9MICC</name>